<protein>
    <submittedName>
        <fullName evidence="1">Uncharacterized protein</fullName>
    </submittedName>
</protein>
<evidence type="ECO:0000313" key="1">
    <source>
        <dbReference type="EMBL" id="TPX51540.1"/>
    </source>
</evidence>
<proteinExistence type="predicted"/>
<gene>
    <name evidence="1" type="ORF">SeMB42_g01909</name>
</gene>
<dbReference type="EMBL" id="QEAN01000053">
    <property type="protein sequence ID" value="TPX51540.1"/>
    <property type="molecule type" value="Genomic_DNA"/>
</dbReference>
<keyword evidence="2" id="KW-1185">Reference proteome</keyword>
<accession>A0A507DKY6</accession>
<comment type="caution">
    <text evidence="1">The sequence shown here is derived from an EMBL/GenBank/DDBJ whole genome shotgun (WGS) entry which is preliminary data.</text>
</comment>
<dbReference type="VEuPathDB" id="FungiDB:SeMB42_g01909"/>
<evidence type="ECO:0000313" key="2">
    <source>
        <dbReference type="Proteomes" id="UP000317494"/>
    </source>
</evidence>
<name>A0A507DKY6_9FUNG</name>
<organism evidence="1 2">
    <name type="scientific">Synchytrium endobioticum</name>
    <dbReference type="NCBI Taxonomy" id="286115"/>
    <lineage>
        <taxon>Eukaryota</taxon>
        <taxon>Fungi</taxon>
        <taxon>Fungi incertae sedis</taxon>
        <taxon>Chytridiomycota</taxon>
        <taxon>Chytridiomycota incertae sedis</taxon>
        <taxon>Chytridiomycetes</taxon>
        <taxon>Synchytriales</taxon>
        <taxon>Synchytriaceae</taxon>
        <taxon>Synchytrium</taxon>
    </lineage>
</organism>
<dbReference type="Proteomes" id="UP000317494">
    <property type="component" value="Unassembled WGS sequence"/>
</dbReference>
<reference evidence="1 2" key="1">
    <citation type="journal article" date="2019" name="Sci. Rep.">
        <title>Comparative genomics of chytrid fungi reveal insights into the obligate biotrophic and pathogenic lifestyle of Synchytrium endobioticum.</title>
        <authorList>
            <person name="van de Vossenberg B.T.L.H."/>
            <person name="Warris S."/>
            <person name="Nguyen H.D.T."/>
            <person name="van Gent-Pelzer M.P.E."/>
            <person name="Joly D.L."/>
            <person name="van de Geest H.C."/>
            <person name="Bonants P.J.M."/>
            <person name="Smith D.S."/>
            <person name="Levesque C.A."/>
            <person name="van der Lee T.A.J."/>
        </authorList>
    </citation>
    <scope>NUCLEOTIDE SEQUENCE [LARGE SCALE GENOMIC DNA]</scope>
    <source>
        <strain evidence="1 2">MB42</strain>
    </source>
</reference>
<sequence length="130" mass="14476">MDAVVVAESLSAFWIQKPQFLINFEKLEFKGTGIMDIDLTDAEVLEARNLATELLVLLNQINDGVGEWASKKEQWGHDTVRQAVLPYVSMSVLQEISGTQAQTRLESFLGSTAYGRSSQQTRLKSENGQL</sequence>
<dbReference type="AlphaFoldDB" id="A0A507DKY6"/>